<keyword evidence="3" id="KW-0862">Zinc</keyword>
<keyword evidence="3" id="KW-0378">Hydrolase</keyword>
<dbReference type="EC" id="3.6.1.-" evidence="3"/>
<proteinExistence type="inferred from homology"/>
<comment type="cofactor">
    <cofactor evidence="3">
        <name>Zn(2+)</name>
        <dbReference type="ChEBI" id="CHEBI:29105"/>
    </cofactor>
    <text evidence="3">Binds 1 zinc ion per subunit.</text>
</comment>
<feature type="domain" description="EngC GTPase" evidence="4">
    <location>
        <begin position="109"/>
        <end position="254"/>
    </location>
</feature>
<dbReference type="PROSITE" id="PS50936">
    <property type="entry name" value="ENGC_GTPASE"/>
    <property type="match status" value="1"/>
</dbReference>
<dbReference type="InterPro" id="IPR004881">
    <property type="entry name" value="Ribosome_biogen_GTPase_RsgA"/>
</dbReference>
<dbReference type="RefSeq" id="WP_058528317.1">
    <property type="nucleotide sequence ID" value="NZ_CAAAHZ010000012.1"/>
</dbReference>
<gene>
    <name evidence="6" type="primary">engC</name>
    <name evidence="3" type="synonym">rsgA</name>
    <name evidence="6" type="ORF">Llon_0302</name>
</gene>
<accession>A0A0W0VSC5</accession>
<keyword evidence="3" id="KW-0479">Metal-binding</keyword>
<dbReference type="PANTHER" id="PTHR32120:SF11">
    <property type="entry name" value="SMALL RIBOSOMAL SUBUNIT BIOGENESIS GTPASE RSGA 1, MITOCHONDRIAL-RELATED"/>
    <property type="match status" value="1"/>
</dbReference>
<dbReference type="GO" id="GO:0019843">
    <property type="term" value="F:rRNA binding"/>
    <property type="evidence" value="ECO:0007669"/>
    <property type="project" value="UniProtKB-KW"/>
</dbReference>
<comment type="function">
    <text evidence="3">One of several proteins that assist in the late maturation steps of the functional core of the 30S ribosomal subunit. Helps release RbfA from mature subunits. May play a role in the assembly of ribosomal proteins into the subunit. Circularly permuted GTPase that catalyzes slow GTP hydrolysis, GTPase activity is stimulated by the 30S ribosomal subunit.</text>
</comment>
<reference evidence="6 7" key="1">
    <citation type="submission" date="2015-11" db="EMBL/GenBank/DDBJ databases">
        <title>Genomic analysis of 38 Legionella species identifies large and diverse effector repertoires.</title>
        <authorList>
            <person name="Burstein D."/>
            <person name="Amaro F."/>
            <person name="Zusman T."/>
            <person name="Lifshitz Z."/>
            <person name="Cohen O."/>
            <person name="Gilbert J.A."/>
            <person name="Pupko T."/>
            <person name="Shuman H.A."/>
            <person name="Segal G."/>
        </authorList>
    </citation>
    <scope>NUCLEOTIDE SEQUENCE [LARGE SCALE GENOMIC DNA]</scope>
    <source>
        <strain evidence="6 7">ATCC 49505</strain>
    </source>
</reference>
<keyword evidence="2 3" id="KW-0342">GTP-binding</keyword>
<dbReference type="SUPFAM" id="SSF50249">
    <property type="entry name" value="Nucleic acid-binding proteins"/>
    <property type="match status" value="1"/>
</dbReference>
<evidence type="ECO:0000259" key="5">
    <source>
        <dbReference type="PROSITE" id="PS51721"/>
    </source>
</evidence>
<dbReference type="OrthoDB" id="9809485at2"/>
<dbReference type="NCBIfam" id="TIGR00157">
    <property type="entry name" value="ribosome small subunit-dependent GTPase A"/>
    <property type="match status" value="1"/>
</dbReference>
<dbReference type="InterPro" id="IPR027417">
    <property type="entry name" value="P-loop_NTPase"/>
</dbReference>
<keyword evidence="3" id="KW-0699">rRNA-binding</keyword>
<evidence type="ECO:0000256" key="3">
    <source>
        <dbReference type="HAMAP-Rule" id="MF_01820"/>
    </source>
</evidence>
<dbReference type="GO" id="GO:0042274">
    <property type="term" value="P:ribosomal small subunit biogenesis"/>
    <property type="evidence" value="ECO:0007669"/>
    <property type="project" value="UniProtKB-UniRule"/>
</dbReference>
<dbReference type="GO" id="GO:0003924">
    <property type="term" value="F:GTPase activity"/>
    <property type="evidence" value="ECO:0007669"/>
    <property type="project" value="UniProtKB-UniRule"/>
</dbReference>
<dbReference type="InterPro" id="IPR030378">
    <property type="entry name" value="G_CP_dom"/>
</dbReference>
<evidence type="ECO:0000256" key="2">
    <source>
        <dbReference type="ARBA" id="ARBA00023134"/>
    </source>
</evidence>
<comment type="similarity">
    <text evidence="3">Belongs to the TRAFAC class YlqF/YawG GTPase family. RsgA subfamily.</text>
</comment>
<dbReference type="InterPro" id="IPR010914">
    <property type="entry name" value="RsgA_GTPase_dom"/>
</dbReference>
<dbReference type="InterPro" id="IPR012340">
    <property type="entry name" value="NA-bd_OB-fold"/>
</dbReference>
<dbReference type="GO" id="GO:0005525">
    <property type="term" value="F:GTP binding"/>
    <property type="evidence" value="ECO:0007669"/>
    <property type="project" value="UniProtKB-UniRule"/>
</dbReference>
<evidence type="ECO:0000259" key="4">
    <source>
        <dbReference type="PROSITE" id="PS50936"/>
    </source>
</evidence>
<dbReference type="Pfam" id="PF03193">
    <property type="entry name" value="RsgA_GTPase"/>
    <property type="match status" value="1"/>
</dbReference>
<dbReference type="GO" id="GO:0005737">
    <property type="term" value="C:cytoplasm"/>
    <property type="evidence" value="ECO:0007669"/>
    <property type="project" value="UniProtKB-SubCell"/>
</dbReference>
<keyword evidence="7" id="KW-1185">Reference proteome</keyword>
<dbReference type="SUPFAM" id="SSF52540">
    <property type="entry name" value="P-loop containing nucleoside triphosphate hydrolases"/>
    <property type="match status" value="1"/>
</dbReference>
<keyword evidence="1 3" id="KW-0547">Nucleotide-binding</keyword>
<comment type="subcellular location">
    <subcellularLocation>
        <location evidence="3">Cytoplasm</location>
    </subcellularLocation>
</comment>
<feature type="binding site" evidence="3">
    <location>
        <position position="280"/>
    </location>
    <ligand>
        <name>Zn(2+)</name>
        <dbReference type="ChEBI" id="CHEBI:29105"/>
    </ligand>
</feature>
<dbReference type="EMBL" id="LNYK01000002">
    <property type="protein sequence ID" value="KTD23068.1"/>
    <property type="molecule type" value="Genomic_DNA"/>
</dbReference>
<feature type="domain" description="CP-type G" evidence="5">
    <location>
        <begin position="100"/>
        <end position="256"/>
    </location>
</feature>
<evidence type="ECO:0000313" key="6">
    <source>
        <dbReference type="EMBL" id="KTD23068.1"/>
    </source>
</evidence>
<feature type="binding site" evidence="3">
    <location>
        <position position="287"/>
    </location>
    <ligand>
        <name>Zn(2+)</name>
        <dbReference type="ChEBI" id="CHEBI:29105"/>
    </ligand>
</feature>
<sequence>MSKRQVTGRQAARIKYKHQSYHQRINANSEQNLAQGLVIARFAQDALIEDENNQRIRCSLRPDIDSLVAGDRVIWQRENETQGVVVSRYPRESLLGRPDKSGTIKPVAANITQIMVVLAPKPEVSWTLLDSYLIIAEYLNITASIVLNKADLSCAAIQQTLLKLYEPLGYRVIVTSQLEKRRNIALLELLNEETSVFVGQSGVGKSSIISSILPHETEIATSELSNNFGRHTTSNSIFYHLPTGGAIIDSPGVREFGLWHMPKDEITRCYREFQPFLTQCKYRNCNHCDTPGCAILKAVQENLISRTRYDNYVKISNQFAK</sequence>
<dbReference type="CDD" id="cd01854">
    <property type="entry name" value="YjeQ_EngC"/>
    <property type="match status" value="1"/>
</dbReference>
<evidence type="ECO:0000313" key="7">
    <source>
        <dbReference type="Proteomes" id="UP000054997"/>
    </source>
</evidence>
<keyword evidence="3" id="KW-0963">Cytoplasm</keyword>
<dbReference type="PROSITE" id="PS51721">
    <property type="entry name" value="G_CP"/>
    <property type="match status" value="1"/>
</dbReference>
<feature type="binding site" evidence="3">
    <location>
        <begin position="148"/>
        <end position="151"/>
    </location>
    <ligand>
        <name>GTP</name>
        <dbReference type="ChEBI" id="CHEBI:37565"/>
    </ligand>
</feature>
<comment type="subunit">
    <text evidence="3">Monomer. Associates with 30S ribosomal subunit, binds 16S rRNA.</text>
</comment>
<keyword evidence="3" id="KW-0694">RNA-binding</keyword>
<dbReference type="PATRIC" id="fig|45068.5.peg.320"/>
<evidence type="ECO:0000256" key="1">
    <source>
        <dbReference type="ARBA" id="ARBA00022741"/>
    </source>
</evidence>
<protein>
    <recommendedName>
        <fullName evidence="3">Small ribosomal subunit biogenesis GTPase RsgA</fullName>
        <ecNumber evidence="3">3.6.1.-</ecNumber>
    </recommendedName>
</protein>
<feature type="binding site" evidence="3">
    <location>
        <begin position="199"/>
        <end position="207"/>
    </location>
    <ligand>
        <name>GTP</name>
        <dbReference type="ChEBI" id="CHEBI:37565"/>
    </ligand>
</feature>
<dbReference type="STRING" id="45068.Llon_0302"/>
<dbReference type="GO" id="GO:0046872">
    <property type="term" value="F:metal ion binding"/>
    <property type="evidence" value="ECO:0007669"/>
    <property type="project" value="UniProtKB-KW"/>
</dbReference>
<dbReference type="HAMAP" id="MF_01820">
    <property type="entry name" value="GTPase_RsgA"/>
    <property type="match status" value="1"/>
</dbReference>
<keyword evidence="3" id="KW-0690">Ribosome biogenesis</keyword>
<dbReference type="Gene3D" id="3.40.50.300">
    <property type="entry name" value="P-loop containing nucleotide triphosphate hydrolases"/>
    <property type="match status" value="1"/>
</dbReference>
<dbReference type="PANTHER" id="PTHR32120">
    <property type="entry name" value="SMALL RIBOSOMAL SUBUNIT BIOGENESIS GTPASE RSGA"/>
    <property type="match status" value="1"/>
</dbReference>
<dbReference type="Gene3D" id="1.10.40.50">
    <property type="entry name" value="Probable gtpase engc, domain 3"/>
    <property type="match status" value="1"/>
</dbReference>
<name>A0A0W0VSC5_9GAMM</name>
<feature type="binding site" evidence="3">
    <location>
        <position position="285"/>
    </location>
    <ligand>
        <name>Zn(2+)</name>
        <dbReference type="ChEBI" id="CHEBI:29105"/>
    </ligand>
</feature>
<dbReference type="Proteomes" id="UP000054997">
    <property type="component" value="Unassembled WGS sequence"/>
</dbReference>
<feature type="binding site" evidence="3">
    <location>
        <position position="293"/>
    </location>
    <ligand>
        <name>Zn(2+)</name>
        <dbReference type="ChEBI" id="CHEBI:29105"/>
    </ligand>
</feature>
<organism evidence="6 7">
    <name type="scientific">Legionella londiniensis</name>
    <dbReference type="NCBI Taxonomy" id="45068"/>
    <lineage>
        <taxon>Bacteria</taxon>
        <taxon>Pseudomonadati</taxon>
        <taxon>Pseudomonadota</taxon>
        <taxon>Gammaproteobacteria</taxon>
        <taxon>Legionellales</taxon>
        <taxon>Legionellaceae</taxon>
        <taxon>Legionella</taxon>
    </lineage>
</organism>
<comment type="caution">
    <text evidence="6">The sequence shown here is derived from an EMBL/GenBank/DDBJ whole genome shotgun (WGS) entry which is preliminary data.</text>
</comment>
<dbReference type="Gene3D" id="2.40.50.140">
    <property type="entry name" value="Nucleic acid-binding proteins"/>
    <property type="match status" value="1"/>
</dbReference>
<dbReference type="AlphaFoldDB" id="A0A0W0VSC5"/>